<evidence type="ECO:0000256" key="1">
    <source>
        <dbReference type="SAM" id="Phobius"/>
    </source>
</evidence>
<keyword evidence="5" id="KW-1185">Reference proteome</keyword>
<feature type="transmembrane region" description="Helical" evidence="1">
    <location>
        <begin position="21"/>
        <end position="41"/>
    </location>
</feature>
<evidence type="ECO:0000313" key="5">
    <source>
        <dbReference type="Proteomes" id="UP000001692"/>
    </source>
</evidence>
<keyword evidence="1" id="KW-0812">Transmembrane</keyword>
<dbReference type="AlphaFoldDB" id="B2AFX7"/>
<name>B2AFX7_CUPTR</name>
<sequence length="484" mass="52569">MCRRGRVRDRPCRFSGGRVCVIEQIVIVGFGCIGQAVLPLLELAWPRAAITVVDRVLDRARQELVARHKLQAIQATITAGNYETMLVPLLRPGAFLLNLAPSVCSRDLIALAQAHGAFYVDAGIEPWDYTADPRASHLSNYALRHEMLAFARGREALPTALVAHGANPGLVSVLVKAALMALAGKAGLNQPEPGDRAAWAALARALDVRVIQVAEYDSQQAPGYPRDGEFANTWSAEGFITECLQDAELGWGSHEPALPPDGYRHSYGSGAAIALDRPGHRTRVRSWSPVHGPFDACLITHNESISIAEYLTDTRAGQPLYRPTVYYAYRPTAATQASMQWLDDRAAPRVRGERILRDEIQCGEDELGVLLMSGRHGAVWHGSRLSVQRARSLAPYNTATSLQVASSLVAGMQWMLAHPSRGVVESDALDFGPVLADAAHWWAPLGIAFTDWLPHPGAAALAFTDFLLDDTQVQPDSSLLTLAC</sequence>
<dbReference type="Pfam" id="PF03435">
    <property type="entry name" value="Sacchrp_dh_NADP"/>
    <property type="match status" value="1"/>
</dbReference>
<dbReference type="Gene3D" id="3.40.50.720">
    <property type="entry name" value="NAD(P)-binding Rossmann-like Domain"/>
    <property type="match status" value="1"/>
</dbReference>
<evidence type="ECO:0000259" key="2">
    <source>
        <dbReference type="Pfam" id="PF03435"/>
    </source>
</evidence>
<feature type="domain" description="Saccharopine dehydrogenase-like C-terminal" evidence="3">
    <location>
        <begin position="165"/>
        <end position="430"/>
    </location>
</feature>
<protein>
    <submittedName>
        <fullName evidence="4">Homospermidine synthase (HSS)</fullName>
        <ecNumber evidence="4">2.5.1.44</ecNumber>
    </submittedName>
</protein>
<keyword evidence="4" id="KW-0808">Transferase</keyword>
<dbReference type="eggNOG" id="COG5310">
    <property type="taxonomic scope" value="Bacteria"/>
</dbReference>
<proteinExistence type="predicted"/>
<dbReference type="InterPro" id="IPR005097">
    <property type="entry name" value="Sacchrp_dh_NADP-bd"/>
</dbReference>
<dbReference type="HOGENOM" id="CLU_046538_0_0_4"/>
<keyword evidence="1" id="KW-0472">Membrane</keyword>
<gene>
    <name evidence="4" type="ordered locus">RALTA_A0009</name>
</gene>
<dbReference type="Proteomes" id="UP000001692">
    <property type="component" value="Chromosome 1"/>
</dbReference>
<organism evidence="4 5">
    <name type="scientific">Cupriavidus taiwanensis (strain DSM 17343 / BCRC 17206 / CCUG 44338 / CIP 107171 / LMG 19424 / R1)</name>
    <name type="common">Ralstonia taiwanensis (strain LMG 19424)</name>
    <dbReference type="NCBI Taxonomy" id="977880"/>
    <lineage>
        <taxon>Bacteria</taxon>
        <taxon>Pseudomonadati</taxon>
        <taxon>Pseudomonadota</taxon>
        <taxon>Betaproteobacteria</taxon>
        <taxon>Burkholderiales</taxon>
        <taxon>Burkholderiaceae</taxon>
        <taxon>Cupriavidus</taxon>
    </lineage>
</organism>
<reference evidence="4 5" key="1">
    <citation type="journal article" date="2008" name="Genome Res.">
        <title>Genome sequence of the beta-rhizobium Cupriavidus taiwanensis and comparative genomics of rhizobia.</title>
        <authorList>
            <person name="Amadou C."/>
            <person name="Pascal G."/>
            <person name="Mangenot S."/>
            <person name="Glew M."/>
            <person name="Bontemps C."/>
            <person name="Capela D."/>
            <person name="Carrere S."/>
            <person name="Cruveiller S."/>
            <person name="Dossat C."/>
            <person name="Lajus A."/>
            <person name="Marchetti M."/>
            <person name="Poinsot V."/>
            <person name="Rouy Z."/>
            <person name="Servin B."/>
            <person name="Saad M."/>
            <person name="Schenowitz C."/>
            <person name="Barbe V."/>
            <person name="Batut J."/>
            <person name="Medigue C."/>
            <person name="Masson-Boivin C."/>
        </authorList>
    </citation>
    <scope>NUCLEOTIDE SEQUENCE [LARGE SCALE GENOMIC DNA]</scope>
    <source>
        <strain evidence="5">DSM 17343 / BCRC 17206 / CCUG 44338 / CIP 107171 / LMG 19424 / R1</strain>
    </source>
</reference>
<dbReference type="Gene3D" id="3.30.360.30">
    <property type="entry name" value="homospermidine synthase like"/>
    <property type="match status" value="1"/>
</dbReference>
<dbReference type="KEGG" id="cti:RALTA_A0009"/>
<evidence type="ECO:0000313" key="4">
    <source>
        <dbReference type="EMBL" id="CAP62682.1"/>
    </source>
</evidence>
<dbReference type="Pfam" id="PF16653">
    <property type="entry name" value="Sacchrp_dh_C"/>
    <property type="match status" value="1"/>
</dbReference>
<dbReference type="InterPro" id="IPR023181">
    <property type="entry name" value="Homospermid_syn-like_C"/>
</dbReference>
<dbReference type="InterPro" id="IPR032095">
    <property type="entry name" value="Sacchrp_dh-like_C"/>
</dbReference>
<accession>B2AFX7</accession>
<keyword evidence="1" id="KW-1133">Transmembrane helix</keyword>
<dbReference type="EMBL" id="CU633749">
    <property type="protein sequence ID" value="CAP62682.1"/>
    <property type="molecule type" value="Genomic_DNA"/>
</dbReference>
<feature type="domain" description="Saccharopine dehydrogenase NADP binding" evidence="2">
    <location>
        <begin position="25"/>
        <end position="160"/>
    </location>
</feature>
<dbReference type="GO" id="GO:0047296">
    <property type="term" value="F:homospermidine synthase activity"/>
    <property type="evidence" value="ECO:0007669"/>
    <property type="project" value="UniProtKB-EC"/>
</dbReference>
<evidence type="ECO:0000259" key="3">
    <source>
        <dbReference type="Pfam" id="PF16653"/>
    </source>
</evidence>
<dbReference type="EC" id="2.5.1.44" evidence="4"/>